<name>A0A067C777_SAPPC</name>
<dbReference type="RefSeq" id="XP_012206650.1">
    <property type="nucleotide sequence ID" value="XM_012351260.1"/>
</dbReference>
<gene>
    <name evidence="1" type="ORF">SPRG_12271</name>
</gene>
<dbReference type="KEGG" id="spar:SPRG_12271"/>
<organism evidence="1 2">
    <name type="scientific">Saprolegnia parasitica (strain CBS 223.65)</name>
    <dbReference type="NCBI Taxonomy" id="695850"/>
    <lineage>
        <taxon>Eukaryota</taxon>
        <taxon>Sar</taxon>
        <taxon>Stramenopiles</taxon>
        <taxon>Oomycota</taxon>
        <taxon>Saprolegniomycetes</taxon>
        <taxon>Saprolegniales</taxon>
        <taxon>Saprolegniaceae</taxon>
        <taxon>Saprolegnia</taxon>
    </lineage>
</organism>
<sequence>MVHQNQRTSTQWTKVVSLLQPASSLNSSNRVSYVDVGVNRGSQLRWSHLRRLLYHFAVDLPTLASLRKDALARVRIFVLSTNDPAPETWCETCTACCKPIVGCRSMCRMCPKTLFFFCSACVQQQSARVQSFCKHDPSASVYETVTPPRRFLFEVD</sequence>
<reference evidence="1 2" key="1">
    <citation type="journal article" date="2013" name="PLoS Genet.">
        <title>Distinctive expansion of potential virulence genes in the genome of the oomycete fish pathogen Saprolegnia parasitica.</title>
        <authorList>
            <person name="Jiang R.H."/>
            <person name="de Bruijn I."/>
            <person name="Haas B.J."/>
            <person name="Belmonte R."/>
            <person name="Lobach L."/>
            <person name="Christie J."/>
            <person name="van den Ackerveken G."/>
            <person name="Bottin A."/>
            <person name="Bulone V."/>
            <person name="Diaz-Moreno S.M."/>
            <person name="Dumas B."/>
            <person name="Fan L."/>
            <person name="Gaulin E."/>
            <person name="Govers F."/>
            <person name="Grenville-Briggs L.J."/>
            <person name="Horner N.R."/>
            <person name="Levin J.Z."/>
            <person name="Mammella M."/>
            <person name="Meijer H.J."/>
            <person name="Morris P."/>
            <person name="Nusbaum C."/>
            <person name="Oome S."/>
            <person name="Phillips A.J."/>
            <person name="van Rooyen D."/>
            <person name="Rzeszutek E."/>
            <person name="Saraiva M."/>
            <person name="Secombes C.J."/>
            <person name="Seidl M.F."/>
            <person name="Snel B."/>
            <person name="Stassen J.H."/>
            <person name="Sykes S."/>
            <person name="Tripathy S."/>
            <person name="van den Berg H."/>
            <person name="Vega-Arreguin J.C."/>
            <person name="Wawra S."/>
            <person name="Young S.K."/>
            <person name="Zeng Q."/>
            <person name="Dieguez-Uribeondo J."/>
            <person name="Russ C."/>
            <person name="Tyler B.M."/>
            <person name="van West P."/>
        </authorList>
    </citation>
    <scope>NUCLEOTIDE SEQUENCE [LARGE SCALE GENOMIC DNA]</scope>
    <source>
        <strain evidence="1 2">CBS 223.65</strain>
    </source>
</reference>
<dbReference type="GeneID" id="24134246"/>
<dbReference type="VEuPathDB" id="FungiDB:SPRG_12271"/>
<evidence type="ECO:0000313" key="1">
    <source>
        <dbReference type="EMBL" id="KDO22642.1"/>
    </source>
</evidence>
<proteinExistence type="predicted"/>
<dbReference type="EMBL" id="KK583265">
    <property type="protein sequence ID" value="KDO22642.1"/>
    <property type="molecule type" value="Genomic_DNA"/>
</dbReference>
<evidence type="ECO:0000313" key="2">
    <source>
        <dbReference type="Proteomes" id="UP000030745"/>
    </source>
</evidence>
<dbReference type="AlphaFoldDB" id="A0A067C777"/>
<keyword evidence="2" id="KW-1185">Reference proteome</keyword>
<accession>A0A067C777</accession>
<dbReference type="Proteomes" id="UP000030745">
    <property type="component" value="Unassembled WGS sequence"/>
</dbReference>
<protein>
    <submittedName>
        <fullName evidence="1">Uncharacterized protein</fullName>
    </submittedName>
</protein>